<organism evidence="3">
    <name type="scientific">Eutreptiella gymnastica</name>
    <dbReference type="NCBI Taxonomy" id="73025"/>
    <lineage>
        <taxon>Eukaryota</taxon>
        <taxon>Discoba</taxon>
        <taxon>Euglenozoa</taxon>
        <taxon>Euglenida</taxon>
        <taxon>Spirocuta</taxon>
        <taxon>Euglenophyceae</taxon>
        <taxon>Eutreptiales</taxon>
        <taxon>Eutreptiaceae</taxon>
        <taxon>Eutreptiella</taxon>
    </lineage>
</organism>
<reference evidence="3" key="1">
    <citation type="submission" date="2021-01" db="EMBL/GenBank/DDBJ databases">
        <authorList>
            <person name="Corre E."/>
            <person name="Pelletier E."/>
            <person name="Niang G."/>
            <person name="Scheremetjew M."/>
            <person name="Finn R."/>
            <person name="Kale V."/>
            <person name="Holt S."/>
            <person name="Cochrane G."/>
            <person name="Meng A."/>
            <person name="Brown T."/>
            <person name="Cohen L."/>
        </authorList>
    </citation>
    <scope>NUCLEOTIDE SEQUENCE</scope>
    <source>
        <strain evidence="3">NIES-381</strain>
    </source>
</reference>
<sequence>MPLASPAGRAHSEPMRKPAAKAGKRAAQSRAPTVREPPLSDTKGALQMGFYILKCAENVNSKTKESKVGQFVFSNNTEFCRTLDLQVAEQPFCIVPCTFKPNQTGKFKISVMSSAICTLQPTNPASTPSTEVPPEDSLIGMGRIGRTPQRALSGHPKRPTSQTPSASRHRAQSASRTTSHGPAKPKVGMQGLINMYGDLE</sequence>
<dbReference type="AlphaFoldDB" id="A0A7S1I4X1"/>
<dbReference type="Pfam" id="PF01067">
    <property type="entry name" value="Calpain_III"/>
    <property type="match status" value="1"/>
</dbReference>
<gene>
    <name evidence="3" type="ORF">EGYM00392_LOCUS12060</name>
</gene>
<feature type="domain" description="Peptidase C2 calpain large subunit" evidence="2">
    <location>
        <begin position="43"/>
        <end position="111"/>
    </location>
</feature>
<feature type="region of interest" description="Disordered" evidence="1">
    <location>
        <begin position="122"/>
        <end position="200"/>
    </location>
</feature>
<protein>
    <recommendedName>
        <fullName evidence="2">Peptidase C2 calpain large subunit domain-containing protein</fullName>
    </recommendedName>
</protein>
<evidence type="ECO:0000259" key="2">
    <source>
        <dbReference type="Pfam" id="PF01067"/>
    </source>
</evidence>
<dbReference type="SUPFAM" id="SSF49758">
    <property type="entry name" value="Calpain large subunit, middle domain (domain III)"/>
    <property type="match status" value="1"/>
</dbReference>
<evidence type="ECO:0000313" key="3">
    <source>
        <dbReference type="EMBL" id="CAD9000985.1"/>
    </source>
</evidence>
<name>A0A7S1I4X1_9EUGL</name>
<evidence type="ECO:0000256" key="1">
    <source>
        <dbReference type="SAM" id="MobiDB-lite"/>
    </source>
</evidence>
<dbReference type="Gene3D" id="2.60.120.380">
    <property type="match status" value="1"/>
</dbReference>
<accession>A0A7S1I4X1</accession>
<dbReference type="EMBL" id="HBGA01033535">
    <property type="protein sequence ID" value="CAD9000985.1"/>
    <property type="molecule type" value="Transcribed_RNA"/>
</dbReference>
<dbReference type="InterPro" id="IPR022682">
    <property type="entry name" value="Calpain_domain_III"/>
</dbReference>
<proteinExistence type="predicted"/>
<dbReference type="InterPro" id="IPR036213">
    <property type="entry name" value="Calpain_III_sf"/>
</dbReference>
<feature type="region of interest" description="Disordered" evidence="1">
    <location>
        <begin position="1"/>
        <end position="41"/>
    </location>
</feature>